<evidence type="ECO:0000313" key="3">
    <source>
        <dbReference type="Proteomes" id="UP000320496"/>
    </source>
</evidence>
<gene>
    <name evidence="2" type="ORF">Mal4_46250</name>
</gene>
<dbReference type="InterPro" id="IPR013783">
    <property type="entry name" value="Ig-like_fold"/>
</dbReference>
<feature type="signal peptide" evidence="1">
    <location>
        <begin position="1"/>
        <end position="24"/>
    </location>
</feature>
<sequence length="345" mass="37265" precursor="true">MQMRTVCSGVMTASLVLVCLAAQAAADDSGRELNWAEKMFSELTHDFGVVARGADVRHKIAVRNLYEETVTILDVSTTCGCTVADAPKNRVLKTGEVAWVEVAMNTQKFMRRKNSNVDVTVSFAGGASEKVRIPITAYIRSDVVLTPGSANFGSVDTGAGAERQLQISYAGRSDWTIREVKTGNPLVSAEVEEVQRSGGQVRYNLTVRLSPEAPLGAVRDQLVLVTDDEANPYVPVAVEGLVEPDIVVTPAPLPLGTLQPGVAKTFNVVVRGRKPFSIDRIECESDRDCYKVRMSNATKTVHILPLTVTPPSEPGDFEELFTLTIKGRPQPVTFTARGKITGTGT</sequence>
<dbReference type="Pfam" id="PF07610">
    <property type="entry name" value="DUF1573"/>
    <property type="match status" value="1"/>
</dbReference>
<dbReference type="PANTHER" id="PTHR37833:SF1">
    <property type="entry name" value="SIGNAL PEPTIDE PROTEIN"/>
    <property type="match status" value="1"/>
</dbReference>
<dbReference type="KEGG" id="mri:Mal4_46250"/>
<evidence type="ECO:0000313" key="2">
    <source>
        <dbReference type="EMBL" id="QDU40269.1"/>
    </source>
</evidence>
<keyword evidence="1" id="KW-0732">Signal</keyword>
<dbReference type="InterPro" id="IPR011467">
    <property type="entry name" value="DUF1573"/>
</dbReference>
<dbReference type="EMBL" id="CP036275">
    <property type="protein sequence ID" value="QDU40269.1"/>
    <property type="molecule type" value="Genomic_DNA"/>
</dbReference>
<name>A0A517ZCT0_9PLAN</name>
<proteinExistence type="predicted"/>
<accession>A0A517ZCT0</accession>
<evidence type="ECO:0000256" key="1">
    <source>
        <dbReference type="SAM" id="SignalP"/>
    </source>
</evidence>
<dbReference type="RefSeq" id="WP_145371457.1">
    <property type="nucleotide sequence ID" value="NZ_CP036275.1"/>
</dbReference>
<keyword evidence="3" id="KW-1185">Reference proteome</keyword>
<organism evidence="2 3">
    <name type="scientific">Maioricimonas rarisocia</name>
    <dbReference type="NCBI Taxonomy" id="2528026"/>
    <lineage>
        <taxon>Bacteria</taxon>
        <taxon>Pseudomonadati</taxon>
        <taxon>Planctomycetota</taxon>
        <taxon>Planctomycetia</taxon>
        <taxon>Planctomycetales</taxon>
        <taxon>Planctomycetaceae</taxon>
        <taxon>Maioricimonas</taxon>
    </lineage>
</organism>
<dbReference type="AlphaFoldDB" id="A0A517ZCT0"/>
<dbReference type="Proteomes" id="UP000320496">
    <property type="component" value="Chromosome"/>
</dbReference>
<dbReference type="Gene3D" id="2.60.40.10">
    <property type="entry name" value="Immunoglobulins"/>
    <property type="match status" value="2"/>
</dbReference>
<protein>
    <recommendedName>
        <fullName evidence="4">DUF1573 domain-containing protein</fullName>
    </recommendedName>
</protein>
<dbReference type="PANTHER" id="PTHR37833">
    <property type="entry name" value="LIPOPROTEIN-RELATED"/>
    <property type="match status" value="1"/>
</dbReference>
<evidence type="ECO:0008006" key="4">
    <source>
        <dbReference type="Google" id="ProtNLM"/>
    </source>
</evidence>
<dbReference type="OrthoDB" id="273711at2"/>
<reference evidence="2 3" key="1">
    <citation type="submission" date="2019-02" db="EMBL/GenBank/DDBJ databases">
        <title>Deep-cultivation of Planctomycetes and their phenomic and genomic characterization uncovers novel biology.</title>
        <authorList>
            <person name="Wiegand S."/>
            <person name="Jogler M."/>
            <person name="Boedeker C."/>
            <person name="Pinto D."/>
            <person name="Vollmers J."/>
            <person name="Rivas-Marin E."/>
            <person name="Kohn T."/>
            <person name="Peeters S.H."/>
            <person name="Heuer A."/>
            <person name="Rast P."/>
            <person name="Oberbeckmann S."/>
            <person name="Bunk B."/>
            <person name="Jeske O."/>
            <person name="Meyerdierks A."/>
            <person name="Storesund J.E."/>
            <person name="Kallscheuer N."/>
            <person name="Luecker S."/>
            <person name="Lage O.M."/>
            <person name="Pohl T."/>
            <person name="Merkel B.J."/>
            <person name="Hornburger P."/>
            <person name="Mueller R.-W."/>
            <person name="Bruemmer F."/>
            <person name="Labrenz M."/>
            <person name="Spormann A.M."/>
            <person name="Op den Camp H."/>
            <person name="Overmann J."/>
            <person name="Amann R."/>
            <person name="Jetten M.S.M."/>
            <person name="Mascher T."/>
            <person name="Medema M.H."/>
            <person name="Devos D.P."/>
            <person name="Kaster A.-K."/>
            <person name="Ovreas L."/>
            <person name="Rohde M."/>
            <person name="Galperin M.Y."/>
            <person name="Jogler C."/>
        </authorList>
    </citation>
    <scope>NUCLEOTIDE SEQUENCE [LARGE SCALE GENOMIC DNA]</scope>
    <source>
        <strain evidence="2 3">Mal4</strain>
    </source>
</reference>
<feature type="chain" id="PRO_5022115630" description="DUF1573 domain-containing protein" evidence="1">
    <location>
        <begin position="25"/>
        <end position="345"/>
    </location>
</feature>